<reference evidence="2" key="1">
    <citation type="submission" date="2023-04" db="EMBL/GenBank/DDBJ databases">
        <authorList>
            <consortium name="ELIXIR-Norway"/>
        </authorList>
    </citation>
    <scope>NUCLEOTIDE SEQUENCE [LARGE SCALE GENOMIC DNA]</scope>
</reference>
<protein>
    <submittedName>
        <fullName evidence="2">Uncharacterized protein</fullName>
    </submittedName>
</protein>
<feature type="compositionally biased region" description="Low complexity" evidence="1">
    <location>
        <begin position="124"/>
        <end position="134"/>
    </location>
</feature>
<sequence length="331" mass="35869">MRVTPTSPKRAAQDNPAAAIDGKRLWVSLLHSSWRLHSRFSMSRKRCRGERGSVCLATLVNKRDIVPTTENLSWEEARDPCVPTPLLPESEGWVRPGGCRGGAHPTHGAPCKQVGGLTPRAQPQRRASASGSLLSRGQVTPARRLLHLGPPDRTAVQTHSGWGACPAAQAHTPPPSVAVMVSTRLALAWTWRPVTQSECDRGYSTQISFPCKWGFPWAVPSCPGVQSGGHALPRNGELPTMGVCWRPGPGDRPLAHQDRRPVLQHEGSLGALASAIGLPGQRRWGQRGREGPVHWAQGPTDQGLCSGPTHPAPPPVTAQKLRVLIVFWWKQ</sequence>
<gene>
    <name evidence="2" type="ORF">MRATA1EN1_LOCUS27979</name>
</gene>
<proteinExistence type="predicted"/>
<dbReference type="EMBL" id="OX459944">
    <property type="protein sequence ID" value="CAI9179017.1"/>
    <property type="molecule type" value="Genomic_DNA"/>
</dbReference>
<dbReference type="Proteomes" id="UP001176941">
    <property type="component" value="Chromosome 8"/>
</dbReference>
<feature type="region of interest" description="Disordered" evidence="1">
    <location>
        <begin position="114"/>
        <end position="134"/>
    </location>
</feature>
<evidence type="ECO:0000256" key="1">
    <source>
        <dbReference type="SAM" id="MobiDB-lite"/>
    </source>
</evidence>
<accession>A0ABN8ZYE7</accession>
<organism evidence="2 3">
    <name type="scientific">Rangifer tarandus platyrhynchus</name>
    <name type="common">Svalbard reindeer</name>
    <dbReference type="NCBI Taxonomy" id="3082113"/>
    <lineage>
        <taxon>Eukaryota</taxon>
        <taxon>Metazoa</taxon>
        <taxon>Chordata</taxon>
        <taxon>Craniata</taxon>
        <taxon>Vertebrata</taxon>
        <taxon>Euteleostomi</taxon>
        <taxon>Mammalia</taxon>
        <taxon>Eutheria</taxon>
        <taxon>Laurasiatheria</taxon>
        <taxon>Artiodactyla</taxon>
        <taxon>Ruminantia</taxon>
        <taxon>Pecora</taxon>
        <taxon>Cervidae</taxon>
        <taxon>Odocoileinae</taxon>
        <taxon>Rangifer</taxon>
    </lineage>
</organism>
<feature type="region of interest" description="Disordered" evidence="1">
    <location>
        <begin position="284"/>
        <end position="313"/>
    </location>
</feature>
<keyword evidence="3" id="KW-1185">Reference proteome</keyword>
<name>A0ABN8ZYE7_RANTA</name>
<evidence type="ECO:0000313" key="2">
    <source>
        <dbReference type="EMBL" id="CAI9179017.1"/>
    </source>
</evidence>
<evidence type="ECO:0000313" key="3">
    <source>
        <dbReference type="Proteomes" id="UP001176941"/>
    </source>
</evidence>